<dbReference type="GO" id="GO:0005886">
    <property type="term" value="C:plasma membrane"/>
    <property type="evidence" value="ECO:0007669"/>
    <property type="project" value="InterPro"/>
</dbReference>
<evidence type="ECO:0000256" key="5">
    <source>
        <dbReference type="ARBA" id="ARBA00022692"/>
    </source>
</evidence>
<dbReference type="InterPro" id="IPR004773">
    <property type="entry name" value="K/Na_transp_Trk1/HKT1"/>
</dbReference>
<feature type="region of interest" description="Disordered" evidence="10">
    <location>
        <begin position="139"/>
        <end position="212"/>
    </location>
</feature>
<keyword evidence="13" id="KW-1185">Reference proteome</keyword>
<keyword evidence="9 11" id="KW-0472">Membrane</keyword>
<dbReference type="InterPro" id="IPR003445">
    <property type="entry name" value="Cat_transpt"/>
</dbReference>
<keyword evidence="8" id="KW-0406">Ion transport</keyword>
<dbReference type="InterPro" id="IPR051143">
    <property type="entry name" value="TrkH_K-transport"/>
</dbReference>
<evidence type="ECO:0000313" key="12">
    <source>
        <dbReference type="EMBL" id="KAH7113649.1"/>
    </source>
</evidence>
<dbReference type="NCBIfam" id="TIGR00934">
    <property type="entry name" value="2a38euk"/>
    <property type="match status" value="1"/>
</dbReference>
<gene>
    <name evidence="12" type="ORF">B0J13DRAFT_460629</name>
</gene>
<feature type="transmembrane region" description="Helical" evidence="11">
    <location>
        <begin position="580"/>
        <end position="599"/>
    </location>
</feature>
<evidence type="ECO:0000256" key="6">
    <source>
        <dbReference type="ARBA" id="ARBA00022958"/>
    </source>
</evidence>
<evidence type="ECO:0000256" key="11">
    <source>
        <dbReference type="SAM" id="Phobius"/>
    </source>
</evidence>
<reference evidence="12" key="1">
    <citation type="journal article" date="2021" name="Nat. Commun.">
        <title>Genetic determinants of endophytism in the Arabidopsis root mycobiome.</title>
        <authorList>
            <person name="Mesny F."/>
            <person name="Miyauchi S."/>
            <person name="Thiergart T."/>
            <person name="Pickel B."/>
            <person name="Atanasova L."/>
            <person name="Karlsson M."/>
            <person name="Huettel B."/>
            <person name="Barry K.W."/>
            <person name="Haridas S."/>
            <person name="Chen C."/>
            <person name="Bauer D."/>
            <person name="Andreopoulos W."/>
            <person name="Pangilinan J."/>
            <person name="LaButti K."/>
            <person name="Riley R."/>
            <person name="Lipzen A."/>
            <person name="Clum A."/>
            <person name="Drula E."/>
            <person name="Henrissat B."/>
            <person name="Kohler A."/>
            <person name="Grigoriev I.V."/>
            <person name="Martin F.M."/>
            <person name="Hacquard S."/>
        </authorList>
    </citation>
    <scope>NUCLEOTIDE SEQUENCE</scope>
    <source>
        <strain evidence="12">MPI-CAGE-AT-0021</strain>
    </source>
</reference>
<dbReference type="AlphaFoldDB" id="A0A9P9D6T3"/>
<dbReference type="PANTHER" id="PTHR31064:SF5">
    <property type="entry name" value="POTASSIUM ION TRANSPORTER (EUROFUNG)"/>
    <property type="match status" value="1"/>
</dbReference>
<proteinExistence type="inferred from homology"/>
<dbReference type="PANTHER" id="PTHR31064">
    <property type="entry name" value="POTASSIUM TRANSPORT PROTEIN DDB_G0292412-RELATED"/>
    <property type="match status" value="1"/>
</dbReference>
<evidence type="ECO:0000313" key="13">
    <source>
        <dbReference type="Proteomes" id="UP000717696"/>
    </source>
</evidence>
<dbReference type="Pfam" id="PF02386">
    <property type="entry name" value="TrkH"/>
    <property type="match status" value="1"/>
</dbReference>
<evidence type="ECO:0000256" key="2">
    <source>
        <dbReference type="ARBA" id="ARBA00009137"/>
    </source>
</evidence>
<feature type="transmembrane region" description="Helical" evidence="11">
    <location>
        <begin position="519"/>
        <end position="539"/>
    </location>
</feature>
<feature type="transmembrane region" description="Helical" evidence="11">
    <location>
        <begin position="605"/>
        <end position="628"/>
    </location>
</feature>
<keyword evidence="6" id="KW-0630">Potassium</keyword>
<keyword evidence="4" id="KW-0633">Potassium transport</keyword>
<keyword evidence="3" id="KW-0813">Transport</keyword>
<feature type="transmembrane region" description="Helical" evidence="11">
    <location>
        <begin position="393"/>
        <end position="419"/>
    </location>
</feature>
<feature type="transmembrane region" description="Helical" evidence="11">
    <location>
        <begin position="454"/>
        <end position="477"/>
    </location>
</feature>
<dbReference type="GO" id="GO:1990573">
    <property type="term" value="P:potassium ion import across plasma membrane"/>
    <property type="evidence" value="ECO:0007669"/>
    <property type="project" value="TreeGrafter"/>
</dbReference>
<evidence type="ECO:0000256" key="7">
    <source>
        <dbReference type="ARBA" id="ARBA00022989"/>
    </source>
</evidence>
<evidence type="ECO:0000256" key="1">
    <source>
        <dbReference type="ARBA" id="ARBA00004141"/>
    </source>
</evidence>
<organism evidence="12 13">
    <name type="scientific">Dactylonectria estremocensis</name>
    <dbReference type="NCBI Taxonomy" id="1079267"/>
    <lineage>
        <taxon>Eukaryota</taxon>
        <taxon>Fungi</taxon>
        <taxon>Dikarya</taxon>
        <taxon>Ascomycota</taxon>
        <taxon>Pezizomycotina</taxon>
        <taxon>Sordariomycetes</taxon>
        <taxon>Hypocreomycetidae</taxon>
        <taxon>Hypocreales</taxon>
        <taxon>Nectriaceae</taxon>
        <taxon>Dactylonectria</taxon>
    </lineage>
</organism>
<protein>
    <submittedName>
        <fullName evidence="12">Cation transporter</fullName>
    </submittedName>
</protein>
<evidence type="ECO:0000256" key="9">
    <source>
        <dbReference type="ARBA" id="ARBA00023136"/>
    </source>
</evidence>
<comment type="similarity">
    <text evidence="2">Belongs to the TrkH potassium transport family.</text>
</comment>
<dbReference type="GO" id="GO:0140107">
    <property type="term" value="F:high-affinity potassium ion transmembrane transporter activity"/>
    <property type="evidence" value="ECO:0007669"/>
    <property type="project" value="TreeGrafter"/>
</dbReference>
<feature type="transmembrane region" description="Helical" evidence="11">
    <location>
        <begin position="12"/>
        <end position="31"/>
    </location>
</feature>
<comment type="caution">
    <text evidence="12">The sequence shown here is derived from an EMBL/GenBank/DDBJ whole genome shotgun (WGS) entry which is preliminary data.</text>
</comment>
<evidence type="ECO:0000256" key="3">
    <source>
        <dbReference type="ARBA" id="ARBA00022448"/>
    </source>
</evidence>
<evidence type="ECO:0000256" key="10">
    <source>
        <dbReference type="SAM" id="MobiDB-lite"/>
    </source>
</evidence>
<comment type="subcellular location">
    <subcellularLocation>
        <location evidence="1">Membrane</location>
        <topology evidence="1">Multi-pass membrane protein</topology>
    </subcellularLocation>
</comment>
<feature type="transmembrane region" description="Helical" evidence="11">
    <location>
        <begin position="65"/>
        <end position="90"/>
    </location>
</feature>
<evidence type="ECO:0000256" key="8">
    <source>
        <dbReference type="ARBA" id="ARBA00023065"/>
    </source>
</evidence>
<feature type="transmembrane region" description="Helical" evidence="11">
    <location>
        <begin position="321"/>
        <end position="345"/>
    </location>
</feature>
<keyword evidence="7 11" id="KW-1133">Transmembrane helix</keyword>
<evidence type="ECO:0000256" key="4">
    <source>
        <dbReference type="ARBA" id="ARBA00022538"/>
    </source>
</evidence>
<dbReference type="Proteomes" id="UP000717696">
    <property type="component" value="Unassembled WGS sequence"/>
</dbReference>
<keyword evidence="5 11" id="KW-0812">Transmembrane</keyword>
<feature type="compositionally biased region" description="Basic and acidic residues" evidence="10">
    <location>
        <begin position="167"/>
        <end position="180"/>
    </location>
</feature>
<name>A0A9P9D6T3_9HYPO</name>
<accession>A0A9P9D6T3</accession>
<sequence length="683" mass="76722">MWRPYLNFVTLHYAYIIFMGLLSIPILYPYGNLKVIDAYFFGASASTESGLNTVDVNLLKTYQQLYIYFIPILTNLGFINIVVVVVRLIWFRKHLEEVAPYLLRGPRHQSDEIHKDLEFAAKDTSTTDAEDARTSAIATGYDSYAPKRSEQPPSQVATSGVDVPLEQTRDVGRDDEKATESEPQPRITFDPAAGHHPRRETTLYIPGPRDRDQVPDLSIHEIPGLSTSSTSQMRHRRLDGPRLGSARSLERVATVASSMFVFGRELRKERSNVSTQRPAHATDDFPQLSRQVTVGRNSNFLNLTSRDREELGGIEYRSLKLLLKIVVGYFFGLHLFGAICLVSWIQYASPKYRDYLNECGQDKIWWAFYSAQTMLDNLGFTLTPDSMIHFNDAVWPMLSMSFIALAGNTFYPVFLRLVIWTMSKTLPRNSSVQEPLSFLLNHPRRCYTLLFPSGTTWALCGILVVLNFIDTLLIIVLDLTNEAVTNLSPGLRVAAAIFQAVSSRHTGTASFNLADVNPAVQISLLVMMYISVFPIALAIRSSNTYEERGLGIYESEKQCDEDTGKAYLLNHIQNQLSFDLWYIFLGIFCICIAEAGHIMDDDDPAFAVFPIFFEVISAYGNVGLSLGYPTISASLSGKFSAFSKLAICAMMIRGRHRGLPYELDRAIVLPNEQLVEDGVASKH</sequence>
<dbReference type="GO" id="GO:0030007">
    <property type="term" value="P:intracellular potassium ion homeostasis"/>
    <property type="evidence" value="ECO:0007669"/>
    <property type="project" value="InterPro"/>
</dbReference>
<dbReference type="PIRSF" id="PIRSF002450">
    <property type="entry name" value="K+_transpter_TRK"/>
    <property type="match status" value="1"/>
</dbReference>
<dbReference type="OrthoDB" id="9999863at2759"/>
<dbReference type="InterPro" id="IPR015958">
    <property type="entry name" value="Trk1_fungi"/>
</dbReference>
<dbReference type="EMBL" id="JAGMUU010000045">
    <property type="protein sequence ID" value="KAH7113649.1"/>
    <property type="molecule type" value="Genomic_DNA"/>
</dbReference>